<dbReference type="Pfam" id="PF13545">
    <property type="entry name" value="HTH_Crp_2"/>
    <property type="match status" value="1"/>
</dbReference>
<sequence length="221" mass="26314">MFYEKLKDFYLFQEIDERSIEKINRMPIIKKEYKSGELINVMGDKIDYIHVILKGSLKTNEYNLEGNEIVSSYYFENDVFPLYLIYGGERYYPYNIYCHKNAVVYHIPVEPLMECISEDIKFMENVLTFVSKYTCYNKKVIRTVRRPKVSQRLAEWIIESSPDSDIFVLPGTQDVFAKMLCVNRSVLNQEIKKLESENVIRLEGRKMYILNRNYLKNLLES</sequence>
<evidence type="ECO:0000256" key="1">
    <source>
        <dbReference type="ARBA" id="ARBA00023015"/>
    </source>
</evidence>
<reference evidence="5 6" key="1">
    <citation type="submission" date="2010-07" db="EMBL/GenBank/DDBJ databases">
        <authorList>
            <person name="Muzny D."/>
            <person name="Qin X."/>
            <person name="Deng J."/>
            <person name="Jiang H."/>
            <person name="Liu Y."/>
            <person name="Qu J."/>
            <person name="Song X.-Z."/>
            <person name="Zhang L."/>
            <person name="Thornton R."/>
            <person name="Coyle M."/>
            <person name="Francisco L."/>
            <person name="Jackson L."/>
            <person name="Javaid M."/>
            <person name="Korchina V."/>
            <person name="Kovar C."/>
            <person name="Mata R."/>
            <person name="Mathew T."/>
            <person name="Ngo R."/>
            <person name="Nguyen L."/>
            <person name="Nguyen N."/>
            <person name="Okwuonu G."/>
            <person name="Ongeri F."/>
            <person name="Pham C."/>
            <person name="Simmons D."/>
            <person name="Wilczek-Boney K."/>
            <person name="Hale W."/>
            <person name="Jakkamsetti A."/>
            <person name="Pham P."/>
            <person name="Ruth R."/>
            <person name="San Lucas F."/>
            <person name="Warren J."/>
            <person name="Zhang J."/>
            <person name="Zhao Z."/>
            <person name="Zhou C."/>
            <person name="Zhu D."/>
            <person name="Lee S."/>
            <person name="Bess C."/>
            <person name="Blankenburg K."/>
            <person name="Forbes L."/>
            <person name="Fu Q."/>
            <person name="Gubbala S."/>
            <person name="Hirani K."/>
            <person name="Jayaseelan J.C."/>
            <person name="Lara F."/>
            <person name="Munidasa M."/>
            <person name="Palculict T."/>
            <person name="Patil S."/>
            <person name="Pu L.-L."/>
            <person name="Saada N."/>
            <person name="Tang L."/>
            <person name="Weissenberger G."/>
            <person name="Zhu Y."/>
            <person name="Hemphill L."/>
            <person name="Shang Y."/>
            <person name="Youmans B."/>
            <person name="Ayvaz T."/>
            <person name="Ross M."/>
            <person name="Santibanez J."/>
            <person name="Aqrawi P."/>
            <person name="Gross S."/>
            <person name="Joshi V."/>
            <person name="Fowler G."/>
            <person name="Nazareth L."/>
            <person name="Reid J."/>
            <person name="Worley K."/>
            <person name="Petrosino J."/>
            <person name="Highlander S."/>
            <person name="Gibbs R."/>
        </authorList>
    </citation>
    <scope>NUCLEOTIDE SEQUENCE [LARGE SCALE GENOMIC DNA]</scope>
    <source>
        <strain evidence="5 6">ATCC BAA-1640</strain>
    </source>
</reference>
<evidence type="ECO:0000313" key="5">
    <source>
        <dbReference type="EMBL" id="EFM25038.1"/>
    </source>
</evidence>
<dbReference type="InterPro" id="IPR014710">
    <property type="entry name" value="RmlC-like_jellyroll"/>
</dbReference>
<protein>
    <submittedName>
        <fullName evidence="5">Cyclic nucleotide-binding domain protein</fullName>
    </submittedName>
</protein>
<dbReference type="GO" id="GO:0006355">
    <property type="term" value="P:regulation of DNA-templated transcription"/>
    <property type="evidence" value="ECO:0007669"/>
    <property type="project" value="InterPro"/>
</dbReference>
<dbReference type="GO" id="GO:0003677">
    <property type="term" value="F:DNA binding"/>
    <property type="evidence" value="ECO:0007669"/>
    <property type="project" value="UniProtKB-KW"/>
</dbReference>
<organism evidence="5 6">
    <name type="scientific">Peptoniphilus duerdenii ATCC BAA-1640</name>
    <dbReference type="NCBI Taxonomy" id="862517"/>
    <lineage>
        <taxon>Bacteria</taxon>
        <taxon>Bacillati</taxon>
        <taxon>Bacillota</taxon>
        <taxon>Tissierellia</taxon>
        <taxon>Tissierellales</taxon>
        <taxon>Peptoniphilaceae</taxon>
        <taxon>Peptoniphilus</taxon>
    </lineage>
</organism>
<feature type="domain" description="Cyclic nucleotide-binding" evidence="4">
    <location>
        <begin position="11"/>
        <end position="80"/>
    </location>
</feature>
<dbReference type="PROSITE" id="PS50042">
    <property type="entry name" value="CNMP_BINDING_3"/>
    <property type="match status" value="1"/>
</dbReference>
<dbReference type="eggNOG" id="COG0664">
    <property type="taxonomic scope" value="Bacteria"/>
</dbReference>
<dbReference type="OrthoDB" id="3176638at2"/>
<dbReference type="Proteomes" id="UP000003280">
    <property type="component" value="Unassembled WGS sequence"/>
</dbReference>
<dbReference type="AlphaFoldDB" id="E0NMH5"/>
<dbReference type="Gene3D" id="2.60.120.10">
    <property type="entry name" value="Jelly Rolls"/>
    <property type="match status" value="1"/>
</dbReference>
<dbReference type="InterPro" id="IPR012318">
    <property type="entry name" value="HTH_CRP"/>
</dbReference>
<name>E0NMH5_9FIRM</name>
<dbReference type="CDD" id="cd00038">
    <property type="entry name" value="CAP_ED"/>
    <property type="match status" value="1"/>
</dbReference>
<dbReference type="Pfam" id="PF00027">
    <property type="entry name" value="cNMP_binding"/>
    <property type="match status" value="1"/>
</dbReference>
<accession>E0NMH5</accession>
<dbReference type="InterPro" id="IPR018490">
    <property type="entry name" value="cNMP-bd_dom_sf"/>
</dbReference>
<keyword evidence="6" id="KW-1185">Reference proteome</keyword>
<comment type="caution">
    <text evidence="5">The sequence shown here is derived from an EMBL/GenBank/DDBJ whole genome shotgun (WGS) entry which is preliminary data.</text>
</comment>
<dbReference type="SUPFAM" id="SSF51206">
    <property type="entry name" value="cAMP-binding domain-like"/>
    <property type="match status" value="1"/>
</dbReference>
<proteinExistence type="predicted"/>
<dbReference type="STRING" id="862517.HMPREF9225_1397"/>
<evidence type="ECO:0000259" key="4">
    <source>
        <dbReference type="PROSITE" id="PS50042"/>
    </source>
</evidence>
<dbReference type="EMBL" id="AEEH01000046">
    <property type="protein sequence ID" value="EFM25038.1"/>
    <property type="molecule type" value="Genomic_DNA"/>
</dbReference>
<dbReference type="HOGENOM" id="CLU_075053_4_1_9"/>
<gene>
    <name evidence="5" type="ORF">HMPREF9225_1397</name>
</gene>
<keyword evidence="3" id="KW-0804">Transcription</keyword>
<keyword evidence="1" id="KW-0805">Transcription regulation</keyword>
<dbReference type="SUPFAM" id="SSF46785">
    <property type="entry name" value="Winged helix' DNA-binding domain"/>
    <property type="match status" value="1"/>
</dbReference>
<evidence type="ECO:0000313" key="6">
    <source>
        <dbReference type="Proteomes" id="UP000003280"/>
    </source>
</evidence>
<dbReference type="InterPro" id="IPR000595">
    <property type="entry name" value="cNMP-bd_dom"/>
</dbReference>
<evidence type="ECO:0000256" key="2">
    <source>
        <dbReference type="ARBA" id="ARBA00023125"/>
    </source>
</evidence>
<dbReference type="RefSeq" id="WP_008902187.1">
    <property type="nucleotide sequence ID" value="NZ_GL397071.1"/>
</dbReference>
<dbReference type="InterPro" id="IPR036390">
    <property type="entry name" value="WH_DNA-bd_sf"/>
</dbReference>
<evidence type="ECO:0000256" key="3">
    <source>
        <dbReference type="ARBA" id="ARBA00023163"/>
    </source>
</evidence>
<keyword evidence="2" id="KW-0238">DNA-binding</keyword>